<dbReference type="Proteomes" id="UP000244956">
    <property type="component" value="Unassembled WGS sequence"/>
</dbReference>
<dbReference type="Gene3D" id="2.60.40.1180">
    <property type="entry name" value="Golgi alpha-mannosidase II"/>
    <property type="match status" value="1"/>
</dbReference>
<evidence type="ECO:0000256" key="3">
    <source>
        <dbReference type="ARBA" id="ARBA00022723"/>
    </source>
</evidence>
<keyword evidence="5" id="KW-0378">Hydrolase</keyword>
<feature type="chain" id="PRO_5015440596" description="Secretion system C-terminal sorting domain-containing protein" evidence="7">
    <location>
        <begin position="21"/>
        <end position="1323"/>
    </location>
</feature>
<dbReference type="InterPro" id="IPR017853">
    <property type="entry name" value="GH"/>
</dbReference>
<evidence type="ECO:0000256" key="7">
    <source>
        <dbReference type="SAM" id="SignalP"/>
    </source>
</evidence>
<dbReference type="CDD" id="cd16030">
    <property type="entry name" value="iduronate-2-sulfatase"/>
    <property type="match status" value="1"/>
</dbReference>
<feature type="domain" description="Secretion system C-terminal sorting" evidence="10">
    <location>
        <begin position="1254"/>
        <end position="1320"/>
    </location>
</feature>
<dbReference type="Gene3D" id="3.20.20.80">
    <property type="entry name" value="Glycosidases"/>
    <property type="match status" value="1"/>
</dbReference>
<dbReference type="NCBIfam" id="TIGR04183">
    <property type="entry name" value="Por_Secre_tail"/>
    <property type="match status" value="1"/>
</dbReference>
<evidence type="ECO:0000313" key="11">
    <source>
        <dbReference type="EMBL" id="PWD98442.1"/>
    </source>
</evidence>
<keyword evidence="4 7" id="KW-0732">Signal</keyword>
<dbReference type="InterPro" id="IPR059177">
    <property type="entry name" value="GH29D-like_dom"/>
</dbReference>
<evidence type="ECO:0000256" key="2">
    <source>
        <dbReference type="ARBA" id="ARBA00008779"/>
    </source>
</evidence>
<evidence type="ECO:0000256" key="6">
    <source>
        <dbReference type="ARBA" id="ARBA00022837"/>
    </source>
</evidence>
<sequence length="1323" mass="146701">MKKIYLIFGLFLMVANFLSGQSDNFFLDKWQQKYYSLPASTNPQTLLTSNIPDATISIDKSVTINKVLSTHFGVNTPFRNGNDQLDRTSLYTGAGIGSMRYPAGSGSNKYFFDGNIPSEFLIELNGINGANTNTMTPDLFVDFKENANSEATVVVNYFYARYGVTDEGTREARVQQAAGYAADFVRKLNVEYGAGIKYWEIGNECYGKWEEGYDVNGSIVTGKEYGEDFCVFADAMKAVDPEIKVGVVVTREDDAWNSSLLPEVENHADFLVVHNYFTSVKDATAENILGSVGQVESVKNTLYNCVEKYTSKARDYFPVAMTEFNSRGPLNCTMVNGLFVSQLLGEFIRNGYGMANLWVSEWKWSVEDQESKGFLAVDDPDQPDYTPRQSYVPYHYYNKCFGDQMVKATSDHPDVSVYASTFSSGEVGVVVVNTSGTDKSVKLDMSGDSPSKGYGYEFYANSIDAGDKKFYVNGETSSTFGGGPENLAAVEPYEVAFEDNSVISAKKYSVNFWVLTSGVSDPVIENDGAEITITSDDAGASFYYTLDGSVPDESANLYSGAFQAPPGAIIKAVAVKNGAQSSVVSKKNQYNVLFIAVDDLKPVFNCYGSSQIVSPNIDRLADQGILFSNAYCQWSVCGPSRASILTGQTPDGTGIRNLSSQLRIESPGLVTLPEYFKSKGFVTAGCGKIFDPRNVDDGHDRQSWSIAYTDPNDYTYPPEYGDFVKGNKYRVTANTATECGPEGVGDDGYVDGQICLDALTKLDDLSINADQNFFLAVGFKKPHIPFIAPKEYWDLYDPSTFELAEFQRIAEGSPDYAYHTPEPMGYTDIPDPWTFDDIDRGDDILDPEIQRRLLHGYYASVSYIDAQVGKLLDKLEATGLDKNTVVVLFGDHGYHLGDHNQWGKHTNFENALLAPLIVSAPGGSSGVVNDPVEFVDIYPTVCDLAGQEVPQSKLQGQSLAPALRGEALQGEPYAVSEYRSGGGSGYSFRSDRYRLTLWFNSSGDRPDVVTWDENRIKKIELYDYQTDPLETRNLADDPGYSQVVSDLKVMAEEWWTKNYQFFQNNAQQGLTLPFIEHFENYSAGASFNDDFWFNENSFWERVWKSDFVNAFSAQVVDESGLEDGSQALKFNLEALNSADGGDLFKLRTIDMTIYDNDIYVVSYRARTDNAGSGSVKIGADRDEQNWHTLSTSYQEFYDTVSLSNGRLFVYFNTADLATGFTANVWIDDLKISAGTSTNDDDVSVPETISSKFNVYPNPVRDNILHIGSDAMIEKVEIYNLKGRKVLEEGSISHSLDLSRLGKGIYFLKIKTKNQVEVKKILKL</sequence>
<evidence type="ECO:0000256" key="5">
    <source>
        <dbReference type="ARBA" id="ARBA00022801"/>
    </source>
</evidence>
<dbReference type="InterPro" id="IPR026444">
    <property type="entry name" value="Secre_tail"/>
</dbReference>
<evidence type="ECO:0008006" key="13">
    <source>
        <dbReference type="Google" id="ProtNLM"/>
    </source>
</evidence>
<dbReference type="InterPro" id="IPR000917">
    <property type="entry name" value="Sulfatase_N"/>
</dbReference>
<dbReference type="EMBL" id="QEWP01000014">
    <property type="protein sequence ID" value="PWD98442.1"/>
    <property type="molecule type" value="Genomic_DNA"/>
</dbReference>
<proteinExistence type="inferred from homology"/>
<dbReference type="SUPFAM" id="SSF51445">
    <property type="entry name" value="(Trans)glycosidases"/>
    <property type="match status" value="1"/>
</dbReference>
<accession>A0A2U2B5X7</accession>
<comment type="similarity">
    <text evidence="2">Belongs to the sulfatase family.</text>
</comment>
<dbReference type="InterPro" id="IPR035874">
    <property type="entry name" value="IDS"/>
</dbReference>
<dbReference type="GO" id="GO:0046872">
    <property type="term" value="F:metal ion binding"/>
    <property type="evidence" value="ECO:0007669"/>
    <property type="project" value="UniProtKB-KW"/>
</dbReference>
<evidence type="ECO:0000259" key="8">
    <source>
        <dbReference type="Pfam" id="PF00884"/>
    </source>
</evidence>
<dbReference type="PANTHER" id="PTHR45953">
    <property type="entry name" value="IDURONATE 2-SULFATASE"/>
    <property type="match status" value="1"/>
</dbReference>
<evidence type="ECO:0000259" key="9">
    <source>
        <dbReference type="Pfam" id="PF13290"/>
    </source>
</evidence>
<reference evidence="11 12" key="1">
    <citation type="submission" date="2018-05" db="EMBL/GenBank/DDBJ databases">
        <title>Marinilabilia rubrum sp. nov., isolated from saltern sediment.</title>
        <authorList>
            <person name="Zhang R."/>
        </authorList>
    </citation>
    <scope>NUCLEOTIDE SEQUENCE [LARGE SCALE GENOMIC DNA]</scope>
    <source>
        <strain evidence="11 12">WTE16</strain>
    </source>
</reference>
<comment type="cofactor">
    <cofactor evidence="1">
        <name>Ca(2+)</name>
        <dbReference type="ChEBI" id="CHEBI:29108"/>
    </cofactor>
</comment>
<dbReference type="Gene3D" id="3.40.720.10">
    <property type="entry name" value="Alkaline Phosphatase, subunit A"/>
    <property type="match status" value="1"/>
</dbReference>
<dbReference type="InterPro" id="IPR017850">
    <property type="entry name" value="Alkaline_phosphatase_core_sf"/>
</dbReference>
<dbReference type="OrthoDB" id="9758333at2"/>
<keyword evidence="6" id="KW-0106">Calcium</keyword>
<gene>
    <name evidence="11" type="ORF">DDZ16_15290</name>
</gene>
<dbReference type="Pfam" id="PF00884">
    <property type="entry name" value="Sulfatase"/>
    <property type="match status" value="1"/>
</dbReference>
<name>A0A2U2B5X7_9BACT</name>
<evidence type="ECO:0000259" key="10">
    <source>
        <dbReference type="Pfam" id="PF18962"/>
    </source>
</evidence>
<comment type="caution">
    <text evidence="11">The sequence shown here is derived from an EMBL/GenBank/DDBJ whole genome shotgun (WGS) entry which is preliminary data.</text>
</comment>
<dbReference type="Pfam" id="PF13290">
    <property type="entry name" value="CHB_HEX_C_1"/>
    <property type="match status" value="1"/>
</dbReference>
<evidence type="ECO:0000313" key="12">
    <source>
        <dbReference type="Proteomes" id="UP000244956"/>
    </source>
</evidence>
<evidence type="ECO:0000256" key="1">
    <source>
        <dbReference type="ARBA" id="ARBA00001913"/>
    </source>
</evidence>
<dbReference type="PANTHER" id="PTHR45953:SF1">
    <property type="entry name" value="IDURONATE 2-SULFATASE"/>
    <property type="match status" value="1"/>
</dbReference>
<dbReference type="InterPro" id="IPR013780">
    <property type="entry name" value="Glyco_hydro_b"/>
</dbReference>
<keyword evidence="12" id="KW-1185">Reference proteome</keyword>
<feature type="signal peptide" evidence="7">
    <location>
        <begin position="1"/>
        <end position="20"/>
    </location>
</feature>
<protein>
    <recommendedName>
        <fullName evidence="13">Secretion system C-terminal sorting domain-containing protein</fullName>
    </recommendedName>
</protein>
<organism evidence="11 12">
    <name type="scientific">Marinilabilia rubra</name>
    <dbReference type="NCBI Taxonomy" id="2162893"/>
    <lineage>
        <taxon>Bacteria</taxon>
        <taxon>Pseudomonadati</taxon>
        <taxon>Bacteroidota</taxon>
        <taxon>Bacteroidia</taxon>
        <taxon>Marinilabiliales</taxon>
        <taxon>Marinilabiliaceae</taxon>
        <taxon>Marinilabilia</taxon>
    </lineage>
</organism>
<feature type="domain" description="Sulfatase N-terminal" evidence="8">
    <location>
        <begin position="591"/>
        <end position="946"/>
    </location>
</feature>
<evidence type="ECO:0000256" key="4">
    <source>
        <dbReference type="ARBA" id="ARBA00022729"/>
    </source>
</evidence>
<keyword evidence="3" id="KW-0479">Metal-binding</keyword>
<dbReference type="RefSeq" id="WP_109265354.1">
    <property type="nucleotide sequence ID" value="NZ_QEWP01000014.1"/>
</dbReference>
<dbReference type="GO" id="GO:0005737">
    <property type="term" value="C:cytoplasm"/>
    <property type="evidence" value="ECO:0007669"/>
    <property type="project" value="TreeGrafter"/>
</dbReference>
<feature type="domain" description="GH29D-like beta-sandwich" evidence="9">
    <location>
        <begin position="528"/>
        <end position="585"/>
    </location>
</feature>
<dbReference type="GO" id="GO:0004423">
    <property type="term" value="F:iduronate-2-sulfatase activity"/>
    <property type="evidence" value="ECO:0007669"/>
    <property type="project" value="InterPro"/>
</dbReference>
<dbReference type="PROSITE" id="PS00523">
    <property type="entry name" value="SULFATASE_1"/>
    <property type="match status" value="1"/>
</dbReference>
<dbReference type="SUPFAM" id="SSF53649">
    <property type="entry name" value="Alkaline phosphatase-like"/>
    <property type="match status" value="1"/>
</dbReference>
<dbReference type="Pfam" id="PF18962">
    <property type="entry name" value="Por_Secre_tail"/>
    <property type="match status" value="1"/>
</dbReference>
<dbReference type="InterPro" id="IPR024607">
    <property type="entry name" value="Sulfatase_CS"/>
</dbReference>